<sequence>MPGCRGGLEVLTTSCGKQQSRVSLTSDLKSIPGLKATQFHSVLTSQRMGEIPSLFTLCLNAVRNEILRGDDVPRDVYELPSDLLDSLLTCLPPLALHKLQEQMPFENWDDGKSADGCFRNQRKRKRYSNFDSLWRTFYKSRWPGCVSKKPPVNWLEGQNADGHKSTNDWQQIYWEAHLQNCLDEAAEIALLPSFDGCIGEVRIPDAVLTPIGYEGHMNCSRPDYAKLSYHCLHFGYFARYLRLQNVLWVAETCNLLRTSKLQCLELWWIKSQEHNLNGVSLVVTVGGNGDLGGGGYRPSSRSLSLCGRNRRGWGGVCLCVCHEIGEKVGRILGYYNGGGEECWAGKDGRRGGGLADFGAKKER</sequence>
<keyword evidence="2" id="KW-1185">Reference proteome</keyword>
<organism evidence="1 2">
    <name type="scientific">Rhododendron molle</name>
    <name type="common">Chinese azalea</name>
    <name type="synonym">Azalea mollis</name>
    <dbReference type="NCBI Taxonomy" id="49168"/>
    <lineage>
        <taxon>Eukaryota</taxon>
        <taxon>Viridiplantae</taxon>
        <taxon>Streptophyta</taxon>
        <taxon>Embryophyta</taxon>
        <taxon>Tracheophyta</taxon>
        <taxon>Spermatophyta</taxon>
        <taxon>Magnoliopsida</taxon>
        <taxon>eudicotyledons</taxon>
        <taxon>Gunneridae</taxon>
        <taxon>Pentapetalae</taxon>
        <taxon>asterids</taxon>
        <taxon>Ericales</taxon>
        <taxon>Ericaceae</taxon>
        <taxon>Ericoideae</taxon>
        <taxon>Rhodoreae</taxon>
        <taxon>Rhododendron</taxon>
    </lineage>
</organism>
<proteinExistence type="predicted"/>
<protein>
    <submittedName>
        <fullName evidence="1">Uncharacterized protein</fullName>
    </submittedName>
</protein>
<name>A0ACC0L3R2_RHOML</name>
<dbReference type="Proteomes" id="UP001062846">
    <property type="component" value="Chromosome 13"/>
</dbReference>
<accession>A0ACC0L3R2</accession>
<gene>
    <name evidence="1" type="ORF">RHMOL_Rhmol13G0051900</name>
</gene>
<comment type="caution">
    <text evidence="1">The sequence shown here is derived from an EMBL/GenBank/DDBJ whole genome shotgun (WGS) entry which is preliminary data.</text>
</comment>
<reference evidence="1" key="1">
    <citation type="submission" date="2022-02" db="EMBL/GenBank/DDBJ databases">
        <title>Plant Genome Project.</title>
        <authorList>
            <person name="Zhang R.-G."/>
        </authorList>
    </citation>
    <scope>NUCLEOTIDE SEQUENCE</scope>
    <source>
        <strain evidence="1">AT1</strain>
    </source>
</reference>
<dbReference type="EMBL" id="CM046400">
    <property type="protein sequence ID" value="KAI8523156.1"/>
    <property type="molecule type" value="Genomic_DNA"/>
</dbReference>
<evidence type="ECO:0000313" key="1">
    <source>
        <dbReference type="EMBL" id="KAI8523156.1"/>
    </source>
</evidence>
<evidence type="ECO:0000313" key="2">
    <source>
        <dbReference type="Proteomes" id="UP001062846"/>
    </source>
</evidence>